<keyword evidence="2" id="KW-0238">DNA-binding</keyword>
<accession>A0A839NF87</accession>
<dbReference type="InterPro" id="IPR051797">
    <property type="entry name" value="TrmB-like"/>
</dbReference>
<evidence type="ECO:0000313" key="2">
    <source>
        <dbReference type="EMBL" id="MBB2893351.1"/>
    </source>
</evidence>
<dbReference type="InterPro" id="IPR000792">
    <property type="entry name" value="Tscrpt_reg_LuxR_C"/>
</dbReference>
<dbReference type="SUPFAM" id="SSF46894">
    <property type="entry name" value="C-terminal effector domain of the bipartite response regulators"/>
    <property type="match status" value="1"/>
</dbReference>
<dbReference type="InterPro" id="IPR016032">
    <property type="entry name" value="Sig_transdc_resp-reg_C-effctor"/>
</dbReference>
<comment type="caution">
    <text evidence="2">The sequence shown here is derived from an EMBL/GenBank/DDBJ whole genome shotgun (WGS) entry which is preliminary data.</text>
</comment>
<dbReference type="GO" id="GO:0003677">
    <property type="term" value="F:DNA binding"/>
    <property type="evidence" value="ECO:0007669"/>
    <property type="project" value="UniProtKB-KW"/>
</dbReference>
<organism evidence="2 3">
    <name type="scientific">Flexivirga oryzae</name>
    <dbReference type="NCBI Taxonomy" id="1794944"/>
    <lineage>
        <taxon>Bacteria</taxon>
        <taxon>Bacillati</taxon>
        <taxon>Actinomycetota</taxon>
        <taxon>Actinomycetes</taxon>
        <taxon>Micrococcales</taxon>
        <taxon>Dermacoccaceae</taxon>
        <taxon>Flexivirga</taxon>
    </lineage>
</organism>
<dbReference type="Proteomes" id="UP000559182">
    <property type="component" value="Unassembled WGS sequence"/>
</dbReference>
<dbReference type="Gene3D" id="1.10.10.10">
    <property type="entry name" value="Winged helix-like DNA-binding domain superfamily/Winged helix DNA-binding domain"/>
    <property type="match status" value="1"/>
</dbReference>
<name>A0A839NF87_9MICO</name>
<dbReference type="PANTHER" id="PTHR34293">
    <property type="entry name" value="HTH-TYPE TRANSCRIPTIONAL REGULATOR TRMBL2"/>
    <property type="match status" value="1"/>
</dbReference>
<dbReference type="RefSeq" id="WP_183321677.1">
    <property type="nucleotide sequence ID" value="NZ_JACHVQ010000002.1"/>
</dbReference>
<keyword evidence="3" id="KW-1185">Reference proteome</keyword>
<dbReference type="InterPro" id="IPR036388">
    <property type="entry name" value="WH-like_DNA-bd_sf"/>
</dbReference>
<dbReference type="GO" id="GO:0006355">
    <property type="term" value="P:regulation of DNA-templated transcription"/>
    <property type="evidence" value="ECO:0007669"/>
    <property type="project" value="InterPro"/>
</dbReference>
<reference evidence="2 3" key="1">
    <citation type="submission" date="2020-08" db="EMBL/GenBank/DDBJ databases">
        <title>Sequencing the genomes of 1000 actinobacteria strains.</title>
        <authorList>
            <person name="Klenk H.-P."/>
        </authorList>
    </citation>
    <scope>NUCLEOTIDE SEQUENCE [LARGE SCALE GENOMIC DNA]</scope>
    <source>
        <strain evidence="2 3">DSM 105369</strain>
    </source>
</reference>
<feature type="domain" description="HTH luxR-type" evidence="1">
    <location>
        <begin position="271"/>
        <end position="328"/>
    </location>
</feature>
<dbReference type="EMBL" id="JACHVQ010000002">
    <property type="protein sequence ID" value="MBB2893351.1"/>
    <property type="molecule type" value="Genomic_DNA"/>
</dbReference>
<dbReference type="AlphaFoldDB" id="A0A839NF87"/>
<dbReference type="SMART" id="SM00421">
    <property type="entry name" value="HTH_LUXR"/>
    <property type="match status" value="1"/>
</dbReference>
<sequence length="344" mass="37485">MARLEKFGLGRNAETAYDALIRGVAPTAEALVAAIGLTTEDAVQSLDELKSHALLRESKTADCLRVTPPDEAIELLIAHEERLLEQRRLDIQQARGEIDDLVESFVSAATETPVGSPAITYLKGSEVIRSKLYQLVGEASDVTLNMIPGSRTFSAAAIRSAERLDNQLIARGVHERFIVSELSIQDPNWSAYLRRIGEKGCQVRTHVSPPTLLVTFDHRTAVVPRGKDISNAAILIQEPGVVEQIEYLFEEVWAAATPLPLHDAPTNTDAADTVDPRLRQVIVLLGRGYKDEAIARKIGVSVRTVGRLVAEIVDLFGAQGRFQAGVIAAQQGWIEKAASPKSDE</sequence>
<evidence type="ECO:0000313" key="3">
    <source>
        <dbReference type="Proteomes" id="UP000559182"/>
    </source>
</evidence>
<evidence type="ECO:0000259" key="1">
    <source>
        <dbReference type="SMART" id="SM00421"/>
    </source>
</evidence>
<proteinExistence type="predicted"/>
<dbReference type="PANTHER" id="PTHR34293:SF1">
    <property type="entry name" value="HTH-TYPE TRANSCRIPTIONAL REGULATOR TRMBL2"/>
    <property type="match status" value="1"/>
</dbReference>
<gene>
    <name evidence="2" type="ORF">FHU39_003369</name>
</gene>
<protein>
    <submittedName>
        <fullName evidence="2">Sugar-specific transcriptional regulator TrmB/DNA-binding CsgD family transcriptional regulator</fullName>
    </submittedName>
</protein>